<reference evidence="2 3" key="1">
    <citation type="submission" date="2019-12" db="EMBL/GenBank/DDBJ databases">
        <title>Genomic-based taxomic classification of the family Erythrobacteraceae.</title>
        <authorList>
            <person name="Xu L."/>
        </authorList>
    </citation>
    <scope>NUCLEOTIDE SEQUENCE [LARGE SCALE GENOMIC DNA]</scope>
    <source>
        <strain evidence="2 3">S36</strain>
    </source>
</reference>
<dbReference type="OrthoDB" id="315686at2"/>
<name>A0A6I4TZL8_9SPHN</name>
<keyword evidence="3" id="KW-1185">Reference proteome</keyword>
<evidence type="ECO:0000313" key="2">
    <source>
        <dbReference type="EMBL" id="MXP00128.1"/>
    </source>
</evidence>
<comment type="caution">
    <text evidence="2">The sequence shown here is derived from an EMBL/GenBank/DDBJ whole genome shotgun (WGS) entry which is preliminary data.</text>
</comment>
<sequence length="330" mass="37181">MDQADRSRMAARIIGAFAAAAFYAVGCYLLVDWARPDSGMVMVSFALVQPAAICAFLCYICDPLARRRRRFYALVPVVCLVGMILIGVILLQEGVVCILMLAVPWLISGEVGALLTYRLRRRDPESDPASTFLSPSLLALPLIMMPIESMIEPPARHYSVTREIVIDAPAHAIWPLMQGITDIGPDEGRWNLSQDLIGIPRPRGAWLEGSGVGAIRHARWEHGIAFREIVTDWQVNSRISWRFDFTGSQGWEFTDRHLRPDSAYMQVDSGGYVLIPQDDGRHLLQLTTRYTARTHFNPYAALWGEFFLGDLESNILAAIRDRAEHWKQDR</sequence>
<dbReference type="EMBL" id="WTYJ01000003">
    <property type="protein sequence ID" value="MXP00128.1"/>
    <property type="molecule type" value="Genomic_DNA"/>
</dbReference>
<protein>
    <submittedName>
        <fullName evidence="2">SRPBCC family protein</fullName>
    </submittedName>
</protein>
<feature type="transmembrane region" description="Helical" evidence="1">
    <location>
        <begin position="12"/>
        <end position="34"/>
    </location>
</feature>
<keyword evidence="1" id="KW-1133">Transmembrane helix</keyword>
<gene>
    <name evidence="2" type="ORF">GRI97_14135</name>
</gene>
<accession>A0A6I4TZL8</accession>
<dbReference type="AlphaFoldDB" id="A0A6I4TZL8"/>
<feature type="transmembrane region" description="Helical" evidence="1">
    <location>
        <begin position="40"/>
        <end position="59"/>
    </location>
</feature>
<dbReference type="SUPFAM" id="SSF55961">
    <property type="entry name" value="Bet v1-like"/>
    <property type="match status" value="1"/>
</dbReference>
<dbReference type="Gene3D" id="3.30.530.20">
    <property type="match status" value="1"/>
</dbReference>
<evidence type="ECO:0000313" key="3">
    <source>
        <dbReference type="Proteomes" id="UP000469430"/>
    </source>
</evidence>
<organism evidence="2 3">
    <name type="scientific">Croceibacterium xixiisoli</name>
    <dbReference type="NCBI Taxonomy" id="1476466"/>
    <lineage>
        <taxon>Bacteria</taxon>
        <taxon>Pseudomonadati</taxon>
        <taxon>Pseudomonadota</taxon>
        <taxon>Alphaproteobacteria</taxon>
        <taxon>Sphingomonadales</taxon>
        <taxon>Erythrobacteraceae</taxon>
        <taxon>Croceibacterium</taxon>
    </lineage>
</organism>
<keyword evidence="1" id="KW-0472">Membrane</keyword>
<proteinExistence type="predicted"/>
<dbReference type="InterPro" id="IPR023393">
    <property type="entry name" value="START-like_dom_sf"/>
</dbReference>
<evidence type="ECO:0000256" key="1">
    <source>
        <dbReference type="SAM" id="Phobius"/>
    </source>
</evidence>
<keyword evidence="1" id="KW-0812">Transmembrane</keyword>
<dbReference type="Proteomes" id="UP000469430">
    <property type="component" value="Unassembled WGS sequence"/>
</dbReference>
<dbReference type="RefSeq" id="WP_161391862.1">
    <property type="nucleotide sequence ID" value="NZ_JBHSCP010000002.1"/>
</dbReference>
<feature type="transmembrane region" description="Helical" evidence="1">
    <location>
        <begin position="71"/>
        <end position="92"/>
    </location>
</feature>